<organism evidence="1 2">
    <name type="scientific">Parelaphostrongylus tenuis</name>
    <name type="common">Meningeal worm</name>
    <dbReference type="NCBI Taxonomy" id="148309"/>
    <lineage>
        <taxon>Eukaryota</taxon>
        <taxon>Metazoa</taxon>
        <taxon>Ecdysozoa</taxon>
        <taxon>Nematoda</taxon>
        <taxon>Chromadorea</taxon>
        <taxon>Rhabditida</taxon>
        <taxon>Rhabditina</taxon>
        <taxon>Rhabditomorpha</taxon>
        <taxon>Strongyloidea</taxon>
        <taxon>Metastrongylidae</taxon>
        <taxon>Parelaphostrongylus</taxon>
    </lineage>
</organism>
<evidence type="ECO:0000313" key="1">
    <source>
        <dbReference type="EMBL" id="KAJ1366815.1"/>
    </source>
</evidence>
<accession>A0AAD5WDX4</accession>
<protein>
    <submittedName>
        <fullName evidence="1">Uncharacterized protein</fullName>
    </submittedName>
</protein>
<dbReference type="AlphaFoldDB" id="A0AAD5WDX4"/>
<name>A0AAD5WDX4_PARTN</name>
<keyword evidence="2" id="KW-1185">Reference proteome</keyword>
<proteinExistence type="predicted"/>
<reference evidence="1" key="1">
    <citation type="submission" date="2021-06" db="EMBL/GenBank/DDBJ databases">
        <title>Parelaphostrongylus tenuis whole genome reference sequence.</title>
        <authorList>
            <person name="Garwood T.J."/>
            <person name="Larsen P.A."/>
            <person name="Fountain-Jones N.M."/>
            <person name="Garbe J.R."/>
            <person name="Macchietto M.G."/>
            <person name="Kania S.A."/>
            <person name="Gerhold R.W."/>
            <person name="Richards J.E."/>
            <person name="Wolf T.M."/>
        </authorList>
    </citation>
    <scope>NUCLEOTIDE SEQUENCE</scope>
    <source>
        <strain evidence="1">MNPRO001-30</strain>
        <tissue evidence="1">Meninges</tissue>
    </source>
</reference>
<dbReference type="Proteomes" id="UP001196413">
    <property type="component" value="Unassembled WGS sequence"/>
</dbReference>
<comment type="caution">
    <text evidence="1">The sequence shown here is derived from an EMBL/GenBank/DDBJ whole genome shotgun (WGS) entry which is preliminary data.</text>
</comment>
<sequence>MTRGGLPLNRVSAACPPQTSLRPVWYQFTDPGGMEGLIYDVDRALLSKMSECTACTQMTEILAGFRIVRLLENAIQRRLFDHTTTNMESSCMITCMSTTIICVHFTDGQLPSSLIDMTSLNLFSPTPYLQAYFFNEYFLRNGKASLNFKRPIITFEKILQMSLQDNPLLSFFIQVV</sequence>
<evidence type="ECO:0000313" key="2">
    <source>
        <dbReference type="Proteomes" id="UP001196413"/>
    </source>
</evidence>
<dbReference type="EMBL" id="JAHQIW010005669">
    <property type="protein sequence ID" value="KAJ1366815.1"/>
    <property type="molecule type" value="Genomic_DNA"/>
</dbReference>
<gene>
    <name evidence="1" type="ORF">KIN20_027583</name>
</gene>